<proteinExistence type="predicted"/>
<evidence type="ECO:0000313" key="1">
    <source>
        <dbReference type="EMBL" id="EAY04089.1"/>
    </source>
</evidence>
<sequence length="222" mass="25337">MLTNNNEILDYLDDLIKKAETENANLKSQVGNQGATTNNSIPDKLNYRIGNSRYDRSIATNVDFAKLLQTLKQNQGDPDRVAFEYENRKVWVRNDQDVKFMIQQHFSRNDEFLKFIDTKDQEFNEISSLSLSAEAKPSADSIHVYFGLPKCDWFILLNLTPNLQYTAALSYLAKINPKQKSVQLLDSDGYAIQSPNQDAWEYFCADAIEGAKVGRYSTIISE</sequence>
<keyword evidence="2" id="KW-1185">Reference proteome</keyword>
<accession>A2ET99</accession>
<dbReference type="KEGG" id="tva:4761946"/>
<protein>
    <submittedName>
        <fullName evidence="1">Uncharacterized protein</fullName>
    </submittedName>
</protein>
<organism evidence="1 2">
    <name type="scientific">Trichomonas vaginalis (strain ATCC PRA-98 / G3)</name>
    <dbReference type="NCBI Taxonomy" id="412133"/>
    <lineage>
        <taxon>Eukaryota</taxon>
        <taxon>Metamonada</taxon>
        <taxon>Parabasalia</taxon>
        <taxon>Trichomonadida</taxon>
        <taxon>Trichomonadidae</taxon>
        <taxon>Trichomonas</taxon>
    </lineage>
</organism>
<evidence type="ECO:0000313" key="2">
    <source>
        <dbReference type="Proteomes" id="UP000001542"/>
    </source>
</evidence>
<dbReference type="AlphaFoldDB" id="A2ET99"/>
<dbReference type="VEuPathDB" id="TrichDB:TVAGG3_0620000"/>
<reference evidence="1" key="1">
    <citation type="submission" date="2006-10" db="EMBL/GenBank/DDBJ databases">
        <authorList>
            <person name="Amadeo P."/>
            <person name="Zhao Q."/>
            <person name="Wortman J."/>
            <person name="Fraser-Liggett C."/>
            <person name="Carlton J."/>
        </authorList>
    </citation>
    <scope>NUCLEOTIDE SEQUENCE</scope>
    <source>
        <strain evidence="1">G3</strain>
    </source>
</reference>
<dbReference type="EMBL" id="DS113485">
    <property type="protein sequence ID" value="EAY04089.1"/>
    <property type="molecule type" value="Genomic_DNA"/>
</dbReference>
<dbReference type="Proteomes" id="UP000001542">
    <property type="component" value="Unassembled WGS sequence"/>
</dbReference>
<gene>
    <name evidence="1" type="ORF">TVAG_483260</name>
</gene>
<dbReference type="VEuPathDB" id="TrichDB:TVAG_483260"/>
<name>A2ET99_TRIV3</name>
<dbReference type="RefSeq" id="XP_001316312.1">
    <property type="nucleotide sequence ID" value="XM_001316277.1"/>
</dbReference>
<dbReference type="InParanoid" id="A2ET99"/>
<reference evidence="1" key="2">
    <citation type="journal article" date="2007" name="Science">
        <title>Draft genome sequence of the sexually transmitted pathogen Trichomonas vaginalis.</title>
        <authorList>
            <person name="Carlton J.M."/>
            <person name="Hirt R.P."/>
            <person name="Silva J.C."/>
            <person name="Delcher A.L."/>
            <person name="Schatz M."/>
            <person name="Zhao Q."/>
            <person name="Wortman J.R."/>
            <person name="Bidwell S.L."/>
            <person name="Alsmark U.C.M."/>
            <person name="Besteiro S."/>
            <person name="Sicheritz-Ponten T."/>
            <person name="Noel C.J."/>
            <person name="Dacks J.B."/>
            <person name="Foster P.G."/>
            <person name="Simillion C."/>
            <person name="Van de Peer Y."/>
            <person name="Miranda-Saavedra D."/>
            <person name="Barton G.J."/>
            <person name="Westrop G.D."/>
            <person name="Mueller S."/>
            <person name="Dessi D."/>
            <person name="Fiori P.L."/>
            <person name="Ren Q."/>
            <person name="Paulsen I."/>
            <person name="Zhang H."/>
            <person name="Bastida-Corcuera F.D."/>
            <person name="Simoes-Barbosa A."/>
            <person name="Brown M.T."/>
            <person name="Hayes R.D."/>
            <person name="Mukherjee M."/>
            <person name="Okumura C.Y."/>
            <person name="Schneider R."/>
            <person name="Smith A.J."/>
            <person name="Vanacova S."/>
            <person name="Villalvazo M."/>
            <person name="Haas B.J."/>
            <person name="Pertea M."/>
            <person name="Feldblyum T.V."/>
            <person name="Utterback T.R."/>
            <person name="Shu C.L."/>
            <person name="Osoegawa K."/>
            <person name="de Jong P.J."/>
            <person name="Hrdy I."/>
            <person name="Horvathova L."/>
            <person name="Zubacova Z."/>
            <person name="Dolezal P."/>
            <person name="Malik S.B."/>
            <person name="Logsdon J.M. Jr."/>
            <person name="Henze K."/>
            <person name="Gupta A."/>
            <person name="Wang C.C."/>
            <person name="Dunne R.L."/>
            <person name="Upcroft J.A."/>
            <person name="Upcroft P."/>
            <person name="White O."/>
            <person name="Salzberg S.L."/>
            <person name="Tang P."/>
            <person name="Chiu C.-H."/>
            <person name="Lee Y.-S."/>
            <person name="Embley T.M."/>
            <person name="Coombs G.H."/>
            <person name="Mottram J.C."/>
            <person name="Tachezy J."/>
            <person name="Fraser-Liggett C.M."/>
            <person name="Johnson P.J."/>
        </authorList>
    </citation>
    <scope>NUCLEOTIDE SEQUENCE [LARGE SCALE GENOMIC DNA]</scope>
    <source>
        <strain evidence="1">G3</strain>
    </source>
</reference>